<dbReference type="InterPro" id="IPR000629">
    <property type="entry name" value="RNA-helicase_DEAD-box_CS"/>
</dbReference>
<evidence type="ECO:0000256" key="3">
    <source>
        <dbReference type="ARBA" id="ARBA00022806"/>
    </source>
</evidence>
<dbReference type="InterPro" id="IPR014001">
    <property type="entry name" value="Helicase_ATP-bd"/>
</dbReference>
<feature type="compositionally biased region" description="Polar residues" evidence="8">
    <location>
        <begin position="554"/>
        <end position="563"/>
    </location>
</feature>
<comment type="domain">
    <text evidence="7">The Q motif is unique to and characteristic of the DEAD box family of RNA helicases and controls ATP binding and hydrolysis.</text>
</comment>
<evidence type="ECO:0000259" key="9">
    <source>
        <dbReference type="PROSITE" id="PS51192"/>
    </source>
</evidence>
<dbReference type="PROSITE" id="PS51192">
    <property type="entry name" value="HELICASE_ATP_BIND_1"/>
    <property type="match status" value="1"/>
</dbReference>
<feature type="compositionally biased region" description="Basic residues" evidence="8">
    <location>
        <begin position="718"/>
        <end position="731"/>
    </location>
</feature>
<dbReference type="Gene3D" id="3.40.50.300">
    <property type="entry name" value="P-loop containing nucleotide triphosphate hydrolases"/>
    <property type="match status" value="2"/>
</dbReference>
<dbReference type="SUPFAM" id="SSF52540">
    <property type="entry name" value="P-loop containing nucleoside triphosphate hydrolases"/>
    <property type="match status" value="2"/>
</dbReference>
<feature type="domain" description="Helicase C-terminal" evidence="10">
    <location>
        <begin position="269"/>
        <end position="442"/>
    </location>
</feature>
<dbReference type="SMART" id="SM00490">
    <property type="entry name" value="HELICc"/>
    <property type="match status" value="1"/>
</dbReference>
<evidence type="ECO:0000259" key="10">
    <source>
        <dbReference type="PROSITE" id="PS51194"/>
    </source>
</evidence>
<evidence type="ECO:0000256" key="5">
    <source>
        <dbReference type="ARBA" id="ARBA00022884"/>
    </source>
</evidence>
<feature type="region of interest" description="Disordered" evidence="8">
    <location>
        <begin position="1"/>
        <end position="23"/>
    </location>
</feature>
<dbReference type="PROSITE" id="PS51195">
    <property type="entry name" value="Q_MOTIF"/>
    <property type="match status" value="1"/>
</dbReference>
<feature type="domain" description="Helicase ATP-binding" evidence="9">
    <location>
        <begin position="82"/>
        <end position="256"/>
    </location>
</feature>
<evidence type="ECO:0000256" key="6">
    <source>
        <dbReference type="PROSITE-ProRule" id="PRU00552"/>
    </source>
</evidence>
<dbReference type="Proteomes" id="UP001314263">
    <property type="component" value="Unassembled WGS sequence"/>
</dbReference>
<keyword evidence="3 7" id="KW-0347">Helicase</keyword>
<dbReference type="GO" id="GO:0003724">
    <property type="term" value="F:RNA helicase activity"/>
    <property type="evidence" value="ECO:0007669"/>
    <property type="project" value="UniProtKB-EC"/>
</dbReference>
<comment type="similarity">
    <text evidence="7">Belongs to the DEAD box helicase family.</text>
</comment>
<dbReference type="InterPro" id="IPR025313">
    <property type="entry name" value="SPB4-like_CTE"/>
</dbReference>
<name>A0AAV1IGW2_9CHLO</name>
<feature type="compositionally biased region" description="Basic and acidic residues" evidence="8">
    <location>
        <begin position="683"/>
        <end position="693"/>
    </location>
</feature>
<sequence length="857" mass="92698">MGKKRTVASGGARRSQAEAHEIDDLERRIQELDAVAESNDGSGEAGTKIIWNFDNLPISQHSLDGLRAAKYTRLTAIQRAALPHTLAGKDVLGAAKTGSGKTLAFLIPVVEKLFRLKWSRLDGLGALIISPTRELAMQIFDELRKVGARHDLSAGLLIGGKNVKEERERINAMNILVCTPGRLLQHMDETPGFDASALQLLVLDEADRILDMGFSASVNAILENLPRRRQTMLFSATQTKSVKDLARLSLRDPTYIAVHAEAVAPTPVKLQQAYVVCELQDKHNVLWAFMKAHLKAKMLVFLTTGKQVKFALEAFRRLRPGVVLRALHGKMKQMKRMAVYYDFCQAKGGCVLFATDIAARGLDFPTVDWVLQVDCPEDVASYIHRVGRTARYTSGGKSLMMLLPSEKEAMLKQLEGAKVPLKPLKINPKMTQPVSPALQALLSKNNELKELAQRALVAYVRSVFLQPNKAVFDASALPAAEYALSLGLTSVPKLRFLKRHGPQKGAAASGIQKHASQSAGKEVGVEPAAGQQAGSLSAAALGEAESDSEGISKAETSSDQSPGQKGLRGLHAAGRGSKRSRTGVDDEQDDIGGGPSVAAAGLGSEQGVAAAEEDDFLVVKRRDIYDAAPPEPAAVAPGTEPLKQQKKKQKLRISKASASGSRVVFDEDGHAQDPLAQLSLPEETGRDADLTAAERFDIAREGMRARDAADRVVQREARRQKKAARKERSRARAAAEAGAAAGPQLARPDDASSEEEYGSDGRAMEGASSSSDAEDARLQAVPQQQQQQQQRPRPPARPEVAHMGMQTHPEAVLGHEHRQLLGLNVVEASAMHPSLTIAEQERLAMQLLSQRELHLSN</sequence>
<dbReference type="CDD" id="cd18787">
    <property type="entry name" value="SF2_C_DEAD"/>
    <property type="match status" value="1"/>
</dbReference>
<dbReference type="Pfam" id="PF13959">
    <property type="entry name" value="CTE_SPB4"/>
    <property type="match status" value="1"/>
</dbReference>
<dbReference type="AlphaFoldDB" id="A0AAV1IGW2"/>
<reference evidence="12 13" key="1">
    <citation type="submission" date="2023-10" db="EMBL/GenBank/DDBJ databases">
        <authorList>
            <person name="Maclean D."/>
            <person name="Macfadyen A."/>
        </authorList>
    </citation>
    <scope>NUCLEOTIDE SEQUENCE [LARGE SCALE GENOMIC DNA]</scope>
</reference>
<dbReference type="PROSITE" id="PS51194">
    <property type="entry name" value="HELICASE_CTER"/>
    <property type="match status" value="1"/>
</dbReference>
<feature type="region of interest" description="Disordered" evidence="8">
    <location>
        <begin position="705"/>
        <end position="800"/>
    </location>
</feature>
<dbReference type="GO" id="GO:0005524">
    <property type="term" value="F:ATP binding"/>
    <property type="evidence" value="ECO:0007669"/>
    <property type="project" value="UniProtKB-UniRule"/>
</dbReference>
<feature type="compositionally biased region" description="Basic residues" evidence="8">
    <location>
        <begin position="644"/>
        <end position="653"/>
    </location>
</feature>
<dbReference type="Pfam" id="PF00271">
    <property type="entry name" value="Helicase_C"/>
    <property type="match status" value="1"/>
</dbReference>
<feature type="compositionally biased region" description="Low complexity" evidence="8">
    <location>
        <begin position="732"/>
        <end position="746"/>
    </location>
</feature>
<dbReference type="InterPro" id="IPR011545">
    <property type="entry name" value="DEAD/DEAH_box_helicase_dom"/>
</dbReference>
<comment type="caution">
    <text evidence="12">The sequence shown here is derived from an EMBL/GenBank/DDBJ whole genome shotgun (WGS) entry which is preliminary data.</text>
</comment>
<proteinExistence type="inferred from homology"/>
<feature type="compositionally biased region" description="Low complexity" evidence="8">
    <location>
        <begin position="778"/>
        <end position="791"/>
    </location>
</feature>
<dbReference type="InterPro" id="IPR014014">
    <property type="entry name" value="RNA_helicase_DEAD_Q_motif"/>
</dbReference>
<accession>A0AAV1IGW2</accession>
<feature type="region of interest" description="Disordered" evidence="8">
    <location>
        <begin position="505"/>
        <end position="600"/>
    </location>
</feature>
<keyword evidence="2 7" id="KW-0378">Hydrolase</keyword>
<evidence type="ECO:0000259" key="11">
    <source>
        <dbReference type="PROSITE" id="PS51195"/>
    </source>
</evidence>
<dbReference type="GO" id="GO:0003723">
    <property type="term" value="F:RNA binding"/>
    <property type="evidence" value="ECO:0007669"/>
    <property type="project" value="UniProtKB-UniRule"/>
</dbReference>
<keyword evidence="1 7" id="KW-0547">Nucleotide-binding</keyword>
<evidence type="ECO:0000256" key="8">
    <source>
        <dbReference type="SAM" id="MobiDB-lite"/>
    </source>
</evidence>
<feature type="domain" description="DEAD-box RNA helicase Q" evidence="11">
    <location>
        <begin position="51"/>
        <end position="79"/>
    </location>
</feature>
<protein>
    <recommendedName>
        <fullName evidence="7">ATP-dependent RNA helicase</fullName>
        <ecNumber evidence="7">3.6.4.13</ecNumber>
    </recommendedName>
</protein>
<feature type="short sequence motif" description="Q motif" evidence="6">
    <location>
        <begin position="51"/>
        <end position="79"/>
    </location>
</feature>
<dbReference type="CDD" id="cd17941">
    <property type="entry name" value="DEADc_DDX10"/>
    <property type="match status" value="1"/>
</dbReference>
<evidence type="ECO:0000256" key="1">
    <source>
        <dbReference type="ARBA" id="ARBA00022741"/>
    </source>
</evidence>
<evidence type="ECO:0000256" key="7">
    <source>
        <dbReference type="RuleBase" id="RU365068"/>
    </source>
</evidence>
<evidence type="ECO:0000313" key="13">
    <source>
        <dbReference type="Proteomes" id="UP001314263"/>
    </source>
</evidence>
<keyword evidence="13" id="KW-1185">Reference proteome</keyword>
<gene>
    <name evidence="12" type="ORF">CVIRNUC_009635</name>
</gene>
<evidence type="ECO:0000313" key="12">
    <source>
        <dbReference type="EMBL" id="CAK0786422.1"/>
    </source>
</evidence>
<dbReference type="PANTHER" id="PTHR24031">
    <property type="entry name" value="RNA HELICASE"/>
    <property type="match status" value="1"/>
</dbReference>
<feature type="compositionally biased region" description="Basic and acidic residues" evidence="8">
    <location>
        <begin position="705"/>
        <end position="717"/>
    </location>
</feature>
<feature type="compositionally biased region" description="Low complexity" evidence="8">
    <location>
        <begin position="528"/>
        <end position="543"/>
    </location>
</feature>
<organism evidence="12 13">
    <name type="scientific">Coccomyxa viridis</name>
    <dbReference type="NCBI Taxonomy" id="1274662"/>
    <lineage>
        <taxon>Eukaryota</taxon>
        <taxon>Viridiplantae</taxon>
        <taxon>Chlorophyta</taxon>
        <taxon>core chlorophytes</taxon>
        <taxon>Trebouxiophyceae</taxon>
        <taxon>Trebouxiophyceae incertae sedis</taxon>
        <taxon>Coccomyxaceae</taxon>
        <taxon>Coccomyxa</taxon>
    </lineage>
</organism>
<comment type="catalytic activity">
    <reaction evidence="7">
        <text>ATP + H2O = ADP + phosphate + H(+)</text>
        <dbReference type="Rhea" id="RHEA:13065"/>
        <dbReference type="ChEBI" id="CHEBI:15377"/>
        <dbReference type="ChEBI" id="CHEBI:15378"/>
        <dbReference type="ChEBI" id="CHEBI:30616"/>
        <dbReference type="ChEBI" id="CHEBI:43474"/>
        <dbReference type="ChEBI" id="CHEBI:456216"/>
        <dbReference type="EC" id="3.6.4.13"/>
    </reaction>
</comment>
<dbReference type="SMART" id="SM01178">
    <property type="entry name" value="DUF4217"/>
    <property type="match status" value="1"/>
</dbReference>
<feature type="region of interest" description="Disordered" evidence="8">
    <location>
        <begin position="629"/>
        <end position="693"/>
    </location>
</feature>
<dbReference type="InterPro" id="IPR001650">
    <property type="entry name" value="Helicase_C-like"/>
</dbReference>
<dbReference type="InterPro" id="IPR027417">
    <property type="entry name" value="P-loop_NTPase"/>
</dbReference>
<evidence type="ECO:0000256" key="4">
    <source>
        <dbReference type="ARBA" id="ARBA00022840"/>
    </source>
</evidence>
<dbReference type="SMART" id="SM00487">
    <property type="entry name" value="DEXDc"/>
    <property type="match status" value="1"/>
</dbReference>
<evidence type="ECO:0000256" key="2">
    <source>
        <dbReference type="ARBA" id="ARBA00022801"/>
    </source>
</evidence>
<dbReference type="Pfam" id="PF00270">
    <property type="entry name" value="DEAD"/>
    <property type="match status" value="1"/>
</dbReference>
<dbReference type="GO" id="GO:0016787">
    <property type="term" value="F:hydrolase activity"/>
    <property type="evidence" value="ECO:0007669"/>
    <property type="project" value="UniProtKB-KW"/>
</dbReference>
<keyword evidence="5 7" id="KW-0694">RNA-binding</keyword>
<dbReference type="EC" id="3.6.4.13" evidence="7"/>
<dbReference type="EMBL" id="CAUYUE010000014">
    <property type="protein sequence ID" value="CAK0786422.1"/>
    <property type="molecule type" value="Genomic_DNA"/>
</dbReference>
<dbReference type="PROSITE" id="PS00039">
    <property type="entry name" value="DEAD_ATP_HELICASE"/>
    <property type="match status" value="1"/>
</dbReference>
<keyword evidence="4 7" id="KW-0067">ATP-binding</keyword>
<comment type="function">
    <text evidence="7">RNA helicase.</text>
</comment>